<reference evidence="1" key="1">
    <citation type="submission" date="2006-09" db="EMBL/GenBank/DDBJ databases">
        <title>Complete sequence of Rhodopseudomonas palustris BisA53.</title>
        <authorList>
            <consortium name="US DOE Joint Genome Institute"/>
            <person name="Copeland A."/>
            <person name="Lucas S."/>
            <person name="Lapidus A."/>
            <person name="Barry K."/>
            <person name="Detter J.C."/>
            <person name="Glavina del Rio T."/>
            <person name="Hammon N."/>
            <person name="Israni S."/>
            <person name="Dalin E."/>
            <person name="Tice H."/>
            <person name="Pitluck S."/>
            <person name="Chain P."/>
            <person name="Malfatti S."/>
            <person name="Shin M."/>
            <person name="Vergez L."/>
            <person name="Schmutz J."/>
            <person name="Larimer F."/>
            <person name="Land M."/>
            <person name="Hauser L."/>
            <person name="Pelletier D.A."/>
            <person name="Kyrpides N."/>
            <person name="Kim E."/>
            <person name="Harwood C.S."/>
            <person name="Oda Y."/>
            <person name="Richardson P."/>
        </authorList>
    </citation>
    <scope>NUCLEOTIDE SEQUENCE [LARGE SCALE GENOMIC DNA]</scope>
    <source>
        <strain evidence="1">BisA53</strain>
    </source>
</reference>
<gene>
    <name evidence="1" type="ordered locus">RPE_1252</name>
</gene>
<dbReference type="OrthoDB" id="8243905at2"/>
<accession>Q07S80</accession>
<organism evidence="1">
    <name type="scientific">Rhodopseudomonas palustris (strain BisA53)</name>
    <dbReference type="NCBI Taxonomy" id="316055"/>
    <lineage>
        <taxon>Bacteria</taxon>
        <taxon>Pseudomonadati</taxon>
        <taxon>Pseudomonadota</taxon>
        <taxon>Alphaproteobacteria</taxon>
        <taxon>Hyphomicrobiales</taxon>
        <taxon>Nitrobacteraceae</taxon>
        <taxon>Rhodopseudomonas</taxon>
    </lineage>
</organism>
<sequence length="73" mass="7954">MTAHPDHDLAPSQWEALKALRRAGAEMRSGERLAVPELVELGLATLEQGRALITAEGRQVLLRGSPRLWDVAA</sequence>
<dbReference type="AlphaFoldDB" id="Q07S80"/>
<proteinExistence type="predicted"/>
<evidence type="ECO:0000313" key="1">
    <source>
        <dbReference type="EMBL" id="ABJ05204.1"/>
    </source>
</evidence>
<name>Q07S80_RHOP5</name>
<dbReference type="HOGENOM" id="CLU_2697362_0_0_5"/>
<protein>
    <submittedName>
        <fullName evidence="1">Uncharacterized protein</fullName>
    </submittedName>
</protein>
<dbReference type="EMBL" id="CP000463">
    <property type="protein sequence ID" value="ABJ05204.1"/>
    <property type="molecule type" value="Genomic_DNA"/>
</dbReference>
<dbReference type="KEGG" id="rpe:RPE_1252"/>